<reference evidence="2 3" key="1">
    <citation type="submission" date="2018-08" db="EMBL/GenBank/DDBJ databases">
        <title>Genomic Encyclopedia of Archaeal and Bacterial Type Strains, Phase II (KMG-II): from individual species to whole genera.</title>
        <authorList>
            <person name="Goeker M."/>
        </authorList>
    </citation>
    <scope>NUCLEOTIDE SEQUENCE [LARGE SCALE GENOMIC DNA]</scope>
    <source>
        <strain evidence="2 3">DSM 45791</strain>
    </source>
</reference>
<dbReference type="RefSeq" id="WP_170217958.1">
    <property type="nucleotide sequence ID" value="NZ_CP144375.1"/>
</dbReference>
<dbReference type="AlphaFoldDB" id="A0A3E0H208"/>
<feature type="region of interest" description="Disordered" evidence="1">
    <location>
        <begin position="966"/>
        <end position="987"/>
    </location>
</feature>
<evidence type="ECO:0000256" key="1">
    <source>
        <dbReference type="SAM" id="MobiDB-lite"/>
    </source>
</evidence>
<organism evidence="2 3">
    <name type="scientific">Kutzneria buriramensis</name>
    <dbReference type="NCBI Taxonomy" id="1045776"/>
    <lineage>
        <taxon>Bacteria</taxon>
        <taxon>Bacillati</taxon>
        <taxon>Actinomycetota</taxon>
        <taxon>Actinomycetes</taxon>
        <taxon>Pseudonocardiales</taxon>
        <taxon>Pseudonocardiaceae</taxon>
        <taxon>Kutzneria</taxon>
    </lineage>
</organism>
<dbReference type="Gene3D" id="3.90.176.10">
    <property type="entry name" value="Toxin ADP-ribosyltransferase, Chain A, domain 1"/>
    <property type="match status" value="1"/>
</dbReference>
<comment type="caution">
    <text evidence="2">The sequence shown here is derived from an EMBL/GenBank/DDBJ whole genome shotgun (WGS) entry which is preliminary data.</text>
</comment>
<gene>
    <name evidence="2" type="ORF">BCF44_11597</name>
</gene>
<proteinExistence type="predicted"/>
<protein>
    <submittedName>
        <fullName evidence="2">Uncharacterized protein</fullName>
    </submittedName>
</protein>
<evidence type="ECO:0000313" key="3">
    <source>
        <dbReference type="Proteomes" id="UP000256269"/>
    </source>
</evidence>
<name>A0A3E0H208_9PSEU</name>
<sequence length="987" mass="103395">MMLGERLRTWAVGASESTALPQVACVEAGHALLLHIEGHLNPRALAFARMIAHDPDHTVVVADVPPDGPIELWHTVAAHLGRRRGGYRLVLGKHSRDAAVMTGQWLAERLNCPVLVPDGDVVMAPGGALFSSALQGVGWVRFRRGRAPQQDSRRFPIPDWSYPGTEHIWQPGPVSVVEPLPSGVWIRPLESADDQRALLISGLVPRSDMMTVVLGSPNSRPVPMSEIARFCHSVPPESRDKVRFVQYGPVEVLRSSVGQALADQLGAAVTFYGGMPSTEGTLHVVAPEGGLGWRSFARELRYLPRAAAAGRILPPQLLQYESPVPGASELAPGVYWYANDAVVEIVQSGLWLRPPVAPVNADHVRTAPIDPRHAAVVFDTSSRHVSDRMQALAGEILATMDPAMRRMFRVLPAAVLIANSHHVPALPANGMVVEAVPGQWTSSETVELPADHGVELMAPRLSLPALPAGPVEATVVVSADMIVDADVVDYLDSPTASVVLESAVIGLAGGALDEEPEPVAEEPTLESPVVAQPVVEAPAAIVTAAKPAAVEPTAIEPAQPLPVAAVTESVAPEPIVTAAVAEPIVTVAEPVVPEPIVVEPVAPVPVVAESAGPVATAAEPPATPAESAGAAAVQALPESAAPKPIVTSAVDAPPAAMPTGLRLESSVPDFGIDFAAIAVPAPAPQQPTATAQPDAAAILEPEPAPDPMPAPAAAPEQPAAGARSVAVQPVPASGACAVPPTRGLTEERAWLRKALSSQYDVAASTVSRMLSQVPGLRVGMQADEVLADLVGVRLYLTGDSAGVDEAVRTAAPGPHVPLARVVTSGLKRLPSYRGATQLWAVAGPSELDWYRNRMLVSEWAFLTATTAGRPVLAGEVEFRVWSMTARRTQLIDPSVEDQVLFVPGTNFKVLEVRDEPHPVVLLRELSTAEIGEDGQVNTGRSMFDDLALGGLDQAAQAWAQVTGADAARPTASAPPGLLSVAMERTSA</sequence>
<accession>A0A3E0H208</accession>
<keyword evidence="3" id="KW-1185">Reference proteome</keyword>
<dbReference type="EMBL" id="QUNO01000015">
    <property type="protein sequence ID" value="REH37093.1"/>
    <property type="molecule type" value="Genomic_DNA"/>
</dbReference>
<feature type="compositionally biased region" description="Low complexity" evidence="1">
    <location>
        <begin position="713"/>
        <end position="722"/>
    </location>
</feature>
<feature type="compositionally biased region" description="Pro residues" evidence="1">
    <location>
        <begin position="702"/>
        <end position="712"/>
    </location>
</feature>
<evidence type="ECO:0000313" key="2">
    <source>
        <dbReference type="EMBL" id="REH37093.1"/>
    </source>
</evidence>
<dbReference type="Proteomes" id="UP000256269">
    <property type="component" value="Unassembled WGS sequence"/>
</dbReference>
<feature type="region of interest" description="Disordered" evidence="1">
    <location>
        <begin position="699"/>
        <end position="725"/>
    </location>
</feature>